<evidence type="ECO:0000313" key="1">
    <source>
        <dbReference type="EMBL" id="CAI9272462.1"/>
    </source>
</evidence>
<dbReference type="Proteomes" id="UP001177003">
    <property type="component" value="Chromosome 2"/>
</dbReference>
<accession>A0AA35YDU7</accession>
<evidence type="ECO:0000313" key="2">
    <source>
        <dbReference type="Proteomes" id="UP001177003"/>
    </source>
</evidence>
<gene>
    <name evidence="1" type="ORF">LSALG_LOCUS12685</name>
</gene>
<organism evidence="1 2">
    <name type="scientific">Lactuca saligna</name>
    <name type="common">Willowleaf lettuce</name>
    <dbReference type="NCBI Taxonomy" id="75948"/>
    <lineage>
        <taxon>Eukaryota</taxon>
        <taxon>Viridiplantae</taxon>
        <taxon>Streptophyta</taxon>
        <taxon>Embryophyta</taxon>
        <taxon>Tracheophyta</taxon>
        <taxon>Spermatophyta</taxon>
        <taxon>Magnoliopsida</taxon>
        <taxon>eudicotyledons</taxon>
        <taxon>Gunneridae</taxon>
        <taxon>Pentapetalae</taxon>
        <taxon>asterids</taxon>
        <taxon>campanulids</taxon>
        <taxon>Asterales</taxon>
        <taxon>Asteraceae</taxon>
        <taxon>Cichorioideae</taxon>
        <taxon>Cichorieae</taxon>
        <taxon>Lactucinae</taxon>
        <taxon>Lactuca</taxon>
    </lineage>
</organism>
<protein>
    <submittedName>
        <fullName evidence="1">Uncharacterized protein</fullName>
    </submittedName>
</protein>
<proteinExistence type="predicted"/>
<keyword evidence="2" id="KW-1185">Reference proteome</keyword>
<dbReference type="EMBL" id="OX465078">
    <property type="protein sequence ID" value="CAI9272462.1"/>
    <property type="molecule type" value="Genomic_DNA"/>
</dbReference>
<dbReference type="AlphaFoldDB" id="A0AA35YDU7"/>
<reference evidence="1" key="1">
    <citation type="submission" date="2023-04" db="EMBL/GenBank/DDBJ databases">
        <authorList>
            <person name="Vijverberg K."/>
            <person name="Xiong W."/>
            <person name="Schranz E."/>
        </authorList>
    </citation>
    <scope>NUCLEOTIDE SEQUENCE</scope>
</reference>
<name>A0AA35YDU7_LACSI</name>
<sequence length="92" mass="9843">MNGNTLCITLVGIKVATPYLGSRGLLAAKNRLEIVSGFPSGVGNNLVLGTKIAVALWDSFALKLNTYISKHHNETALVIILLRLAKLKIWGG</sequence>